<evidence type="ECO:0000313" key="3">
    <source>
        <dbReference type="Proteomes" id="UP000307749"/>
    </source>
</evidence>
<organism evidence="2 3">
    <name type="scientific">Metallibacterium scheffleri</name>
    <dbReference type="NCBI Taxonomy" id="993689"/>
    <lineage>
        <taxon>Bacteria</taxon>
        <taxon>Pseudomonadati</taxon>
        <taxon>Pseudomonadota</taxon>
        <taxon>Gammaproteobacteria</taxon>
        <taxon>Lysobacterales</taxon>
        <taxon>Rhodanobacteraceae</taxon>
        <taxon>Metallibacterium</taxon>
    </lineage>
</organism>
<accession>A0A4V3UTT3</accession>
<keyword evidence="1" id="KW-0732">Signal</keyword>
<protein>
    <submittedName>
        <fullName evidence="2">Uncharacterized protein</fullName>
    </submittedName>
</protein>
<dbReference type="AlphaFoldDB" id="A0A4V3UTT3"/>
<reference evidence="2 3" key="1">
    <citation type="submission" date="2017-02" db="EMBL/GenBank/DDBJ databases">
        <title>Whole genome sequencing of Metallibacterium scheffleri DSM 24874 (T).</title>
        <authorList>
            <person name="Kumar S."/>
            <person name="Patil P."/>
            <person name="Patil P.B."/>
        </authorList>
    </citation>
    <scope>NUCLEOTIDE SEQUENCE [LARGE SCALE GENOMIC DNA]</scope>
    <source>
        <strain evidence="2 3">DSM 24874</strain>
    </source>
</reference>
<proteinExistence type="predicted"/>
<name>A0A4V3UTT3_9GAMM</name>
<dbReference type="RefSeq" id="WP_081126199.1">
    <property type="nucleotide sequence ID" value="NZ_LDOS01000001.1"/>
</dbReference>
<feature type="signal peptide" evidence="1">
    <location>
        <begin position="1"/>
        <end position="23"/>
    </location>
</feature>
<dbReference type="Proteomes" id="UP000307749">
    <property type="component" value="Unassembled WGS sequence"/>
</dbReference>
<feature type="chain" id="PRO_5020476542" evidence="1">
    <location>
        <begin position="24"/>
        <end position="342"/>
    </location>
</feature>
<keyword evidence="3" id="KW-1185">Reference proteome</keyword>
<dbReference type="EMBL" id="MWQO01000006">
    <property type="protein sequence ID" value="THD11851.1"/>
    <property type="molecule type" value="Genomic_DNA"/>
</dbReference>
<dbReference type="OrthoDB" id="5945198at2"/>
<dbReference type="STRING" id="993689.GCA_002077135_00823"/>
<comment type="caution">
    <text evidence="2">The sequence shown here is derived from an EMBL/GenBank/DDBJ whole genome shotgun (WGS) entry which is preliminary data.</text>
</comment>
<sequence>MSRQSIVALLALALISLARLAGAAPADPVTAAGNTPPARASLGQFEHDVLSIVALRNEADRLAGAAVLARAVPDLPSVLTYQTFLARAEAAPGAGAAVQWVALGNCGKVGPQPEDCINVRALARLEKLAPDNAAVWLLAFDRARQRGDDKAAREALTRAAAATEFSTYYGVLLHAVLETTRALPMSAALVHELAGADGNAYAVTYMIAAGNIMYLPTPSLAPVFEACKAPGKDATLRAQCTRIAHLLTWGDTVIAHAAGLALQERLADSADARAHVAAERRTLAWQTQQYAAQVLKARNDRALAARLVQLVLQGGTENSIQLALLRSAGIDTTPPLDWQAGQ</sequence>
<evidence type="ECO:0000256" key="1">
    <source>
        <dbReference type="SAM" id="SignalP"/>
    </source>
</evidence>
<gene>
    <name evidence="2" type="ORF">B1806_01880</name>
</gene>
<evidence type="ECO:0000313" key="2">
    <source>
        <dbReference type="EMBL" id="THD11851.1"/>
    </source>
</evidence>